<evidence type="ECO:0000256" key="7">
    <source>
        <dbReference type="ARBA" id="ARBA00023054"/>
    </source>
</evidence>
<organism evidence="12 13">
    <name type="scientific">Plectus sambesii</name>
    <dbReference type="NCBI Taxonomy" id="2011161"/>
    <lineage>
        <taxon>Eukaryota</taxon>
        <taxon>Metazoa</taxon>
        <taxon>Ecdysozoa</taxon>
        <taxon>Nematoda</taxon>
        <taxon>Chromadorea</taxon>
        <taxon>Plectida</taxon>
        <taxon>Plectina</taxon>
        <taxon>Plectoidea</taxon>
        <taxon>Plectidae</taxon>
        <taxon>Plectus</taxon>
    </lineage>
</organism>
<accession>A0A914UTW1</accession>
<dbReference type="Gene3D" id="6.10.250.860">
    <property type="match status" value="1"/>
</dbReference>
<dbReference type="Proteomes" id="UP000887566">
    <property type="component" value="Unplaced"/>
</dbReference>
<evidence type="ECO:0000256" key="9">
    <source>
        <dbReference type="SAM" id="MobiDB-lite"/>
    </source>
</evidence>
<dbReference type="GO" id="GO:0005829">
    <property type="term" value="C:cytosol"/>
    <property type="evidence" value="ECO:0007669"/>
    <property type="project" value="GOC"/>
</dbReference>
<comment type="similarity">
    <text evidence="2">Belongs to the VPS54 family.</text>
</comment>
<dbReference type="Pfam" id="PF07928">
    <property type="entry name" value="Vps54"/>
    <property type="match status" value="1"/>
</dbReference>
<dbReference type="WBParaSite" id="PSAMB.scaffold1257size33736.g12188.t1">
    <property type="protein sequence ID" value="PSAMB.scaffold1257size33736.g12188.t1"/>
    <property type="gene ID" value="PSAMB.scaffold1257size33736.g12188"/>
</dbReference>
<dbReference type="GO" id="GO:0015031">
    <property type="term" value="P:protein transport"/>
    <property type="evidence" value="ECO:0007669"/>
    <property type="project" value="UniProtKB-KW"/>
</dbReference>
<dbReference type="GO" id="GO:0006896">
    <property type="term" value="P:Golgi to vacuole transport"/>
    <property type="evidence" value="ECO:0007669"/>
    <property type="project" value="TreeGrafter"/>
</dbReference>
<evidence type="ECO:0000313" key="12">
    <source>
        <dbReference type="Proteomes" id="UP000887566"/>
    </source>
</evidence>
<evidence type="ECO:0000256" key="6">
    <source>
        <dbReference type="ARBA" id="ARBA00023034"/>
    </source>
</evidence>
<keyword evidence="5" id="KW-0653">Protein transport</keyword>
<dbReference type="GO" id="GO:0042147">
    <property type="term" value="P:retrograde transport, endosome to Golgi"/>
    <property type="evidence" value="ECO:0007669"/>
    <property type="project" value="InterPro"/>
</dbReference>
<proteinExistence type="inferred from homology"/>
<reference evidence="13" key="1">
    <citation type="submission" date="2022-11" db="UniProtKB">
        <authorList>
            <consortium name="WormBaseParasite"/>
        </authorList>
    </citation>
    <scope>IDENTIFICATION</scope>
</reference>
<dbReference type="GO" id="GO:0019905">
    <property type="term" value="F:syntaxin binding"/>
    <property type="evidence" value="ECO:0007669"/>
    <property type="project" value="TreeGrafter"/>
</dbReference>
<evidence type="ECO:0000259" key="11">
    <source>
        <dbReference type="Pfam" id="PF10475"/>
    </source>
</evidence>
<name>A0A914UTW1_9BILA</name>
<evidence type="ECO:0000256" key="2">
    <source>
        <dbReference type="ARBA" id="ARBA00009150"/>
    </source>
</evidence>
<dbReference type="Gene3D" id="1.20.1280.130">
    <property type="match status" value="1"/>
</dbReference>
<feature type="domain" description="Vacuolar protein sorting-associated protein 54 N-terminal" evidence="11">
    <location>
        <begin position="202"/>
        <end position="379"/>
    </location>
</feature>
<feature type="coiled-coil region" evidence="8">
    <location>
        <begin position="237"/>
        <end position="295"/>
    </location>
</feature>
<evidence type="ECO:0000256" key="3">
    <source>
        <dbReference type="ARBA" id="ARBA00017665"/>
    </source>
</evidence>
<dbReference type="InterPro" id="IPR012501">
    <property type="entry name" value="Vps54_C"/>
</dbReference>
<evidence type="ECO:0000256" key="5">
    <source>
        <dbReference type="ARBA" id="ARBA00022927"/>
    </source>
</evidence>
<dbReference type="PANTHER" id="PTHR12965:SF0">
    <property type="entry name" value="VACUOLAR PROTEIN SORTING-ASSOCIATED PROTEIN 54"/>
    <property type="match status" value="1"/>
</dbReference>
<dbReference type="GO" id="GO:0000938">
    <property type="term" value="C:GARP complex"/>
    <property type="evidence" value="ECO:0007669"/>
    <property type="project" value="InterPro"/>
</dbReference>
<evidence type="ECO:0000256" key="1">
    <source>
        <dbReference type="ARBA" id="ARBA00004601"/>
    </source>
</evidence>
<keyword evidence="7 8" id="KW-0175">Coiled coil</keyword>
<dbReference type="Pfam" id="PF10475">
    <property type="entry name" value="Vps54_N"/>
    <property type="match status" value="1"/>
</dbReference>
<keyword evidence="4" id="KW-0813">Transport</keyword>
<keyword evidence="6" id="KW-0333">Golgi apparatus</keyword>
<feature type="region of interest" description="Disordered" evidence="9">
    <location>
        <begin position="489"/>
        <end position="515"/>
    </location>
</feature>
<dbReference type="InterPro" id="IPR039745">
    <property type="entry name" value="Vps54"/>
</dbReference>
<evidence type="ECO:0000259" key="10">
    <source>
        <dbReference type="Pfam" id="PF07928"/>
    </source>
</evidence>
<comment type="subcellular location">
    <subcellularLocation>
        <location evidence="1">Golgi apparatus</location>
        <location evidence="1">trans-Golgi network</location>
    </subcellularLocation>
</comment>
<protein>
    <recommendedName>
        <fullName evidence="3">Vacuolar protein sorting-associated protein 54</fullName>
    </recommendedName>
</protein>
<keyword evidence="12" id="KW-1185">Reference proteome</keyword>
<feature type="domain" description="Vacuolar protein sorting-associated protein 54 C-terminal" evidence="10">
    <location>
        <begin position="669"/>
        <end position="799"/>
    </location>
</feature>
<dbReference type="InterPro" id="IPR019515">
    <property type="entry name" value="VPS54_N"/>
</dbReference>
<evidence type="ECO:0000313" key="13">
    <source>
        <dbReference type="WBParaSite" id="PSAMB.scaffold1257size33736.g12188.t1"/>
    </source>
</evidence>
<evidence type="ECO:0000256" key="4">
    <source>
        <dbReference type="ARBA" id="ARBA00022448"/>
    </source>
</evidence>
<sequence length="909" mass="103199">MVESHKSAKKVLPDCFTQNLSSVLSDPNRSRTEVLSFFTRHWGESFVVKTVVPPSAHLLKIGADHFRVYLATTAKKYRHYLKAKRALAKTLSRHELQRSSSNGGRVDANEVPRIFLDSKFSLEDPTTFAAVFFAPDEEESDLLNTASTSSYSDARDRADLDAAAASPDLVASRSPNLIQAPELANRQNSARGGPLRLWRSYESLQERLELCHDLVDTRLNAQLASKSDAFWRAVTSHNKLLDQLADAQTALAKLRLHMRQLDEGLVKKSFKALMLHRARENRARLYAKLNEMKSLKDAPMAVQNSLNTYDYPDAIALIQEAHAALQNELKGVVCFRHLGEQLSERHRDIGQSLRDEFKTLVQKEFGRVVESEKDLTEVEGQFNSVVIGLLRVEETSFVQVIRDEVFNAVKNTLKQVVKKHIVACDDLTEFDPTLGNLGDQMRKMDFDKWFDLLSEIFDKLYFLCRHVQCVQYLMVENIDEVAGRLGSSDNELKMGDSGQVRSPRGENDEDNEGSYPMDETDFFELRRSVEQLTGHACVAAQERSCRVIVARSKDAFFERVSVDELIRLFGRVNDFASNCRDLAVDGKSPVLLSCLQTQIDRFATRFHKDRQAKLANILDSEHWRVAEVPEVFQRIVDGCDASGRLRDMSSADASDDSSVPLPYLMVGQERYFVVGTSLLLLQMMAQYCQTLEQIPSLVGELLIKLVELLKNFNSRTCQLILGAGALQLVGLKTISVRNLALASRCLQLIARYIPVAQKEFEHYLPDNQSNLMRHFYQVFKDYEDHIQEITIKLLSVMEHHITTCIAKWDFKGTVPSPSFQQIGKHLRKFHEGLVDILPNDQIQKLFFRVHDQFKAALREQLRAMGITPHDAVTYGMVCSEFSYYMETLRSLSCCAALNDTLTDVYNPKT</sequence>
<dbReference type="AlphaFoldDB" id="A0A914UTW1"/>
<dbReference type="PANTHER" id="PTHR12965">
    <property type="entry name" value="VACUOLAR PROTEIN SORTING 54"/>
    <property type="match status" value="1"/>
</dbReference>
<evidence type="ECO:0000256" key="8">
    <source>
        <dbReference type="SAM" id="Coils"/>
    </source>
</evidence>